<sequence length="127" mass="15334">MSNYKQIRLLEVEEHLLLKTNCFYSFKNLQIIFKFTKLQEKIYKKYLEFPVSGGRQSCDFYFPAQFNKLINLQVLKNGRCLNLIQNNYQSQKQKIYQFNAIINKLLNFENLKSQELMELQLRMGTCW</sequence>
<evidence type="ECO:0000313" key="1">
    <source>
        <dbReference type="EMBL" id="CAD8104657.1"/>
    </source>
</evidence>
<proteinExistence type="predicted"/>
<keyword evidence="3" id="KW-1185">Reference proteome</keyword>
<protein>
    <submittedName>
        <fullName evidence="1">Uncharacterized protein</fullName>
    </submittedName>
</protein>
<accession>A0A8S1PMV7</accession>
<dbReference type="EMBL" id="CAJJDM010000127">
    <property type="protein sequence ID" value="CAD8104657.1"/>
    <property type="molecule type" value="Genomic_DNA"/>
</dbReference>
<evidence type="ECO:0000313" key="3">
    <source>
        <dbReference type="Proteomes" id="UP000688137"/>
    </source>
</evidence>
<organism evidence="1 3">
    <name type="scientific">Paramecium primaurelia</name>
    <dbReference type="NCBI Taxonomy" id="5886"/>
    <lineage>
        <taxon>Eukaryota</taxon>
        <taxon>Sar</taxon>
        <taxon>Alveolata</taxon>
        <taxon>Ciliophora</taxon>
        <taxon>Intramacronucleata</taxon>
        <taxon>Oligohymenophorea</taxon>
        <taxon>Peniculida</taxon>
        <taxon>Parameciidae</taxon>
        <taxon>Paramecium</taxon>
    </lineage>
</organism>
<dbReference type="Proteomes" id="UP000688137">
    <property type="component" value="Unassembled WGS sequence"/>
</dbReference>
<name>A0A8S1PMV7_PARPR</name>
<reference evidence="1" key="1">
    <citation type="submission" date="2021-01" db="EMBL/GenBank/DDBJ databases">
        <authorList>
            <consortium name="Genoscope - CEA"/>
            <person name="William W."/>
        </authorList>
    </citation>
    <scope>NUCLEOTIDE SEQUENCE</scope>
</reference>
<comment type="caution">
    <text evidence="1">The sequence shown here is derived from an EMBL/GenBank/DDBJ whole genome shotgun (WGS) entry which is preliminary data.</text>
</comment>
<gene>
    <name evidence="1" type="ORF">PPRIM_AZ9-3.1.T1240117</name>
    <name evidence="2" type="ORF">PPRIM_AZ9-3.1.T1240119</name>
</gene>
<dbReference type="EMBL" id="CAJJDM010000127">
    <property type="protein sequence ID" value="CAD8104661.1"/>
    <property type="molecule type" value="Genomic_DNA"/>
</dbReference>
<dbReference type="AlphaFoldDB" id="A0A8S1PMV7"/>
<evidence type="ECO:0000313" key="2">
    <source>
        <dbReference type="EMBL" id="CAD8104661.1"/>
    </source>
</evidence>